<dbReference type="EMBL" id="CACSLK010031729">
    <property type="protein sequence ID" value="CAA0840160.1"/>
    <property type="molecule type" value="Genomic_DNA"/>
</dbReference>
<keyword evidence="4" id="KW-1185">Reference proteome</keyword>
<proteinExistence type="predicted"/>
<dbReference type="Proteomes" id="UP001153555">
    <property type="component" value="Unassembled WGS sequence"/>
</dbReference>
<protein>
    <submittedName>
        <fullName evidence="3">Uncharacterized protein</fullName>
    </submittedName>
</protein>
<feature type="signal peptide" evidence="2">
    <location>
        <begin position="1"/>
        <end position="30"/>
    </location>
</feature>
<evidence type="ECO:0000256" key="2">
    <source>
        <dbReference type="SAM" id="SignalP"/>
    </source>
</evidence>
<feature type="non-terminal residue" evidence="3">
    <location>
        <position position="244"/>
    </location>
</feature>
<accession>A0A9N7RSV5</accession>
<reference evidence="3" key="1">
    <citation type="submission" date="2019-12" db="EMBL/GenBank/DDBJ databases">
        <authorList>
            <person name="Scholes J."/>
        </authorList>
    </citation>
    <scope>NUCLEOTIDE SEQUENCE</scope>
</reference>
<feature type="chain" id="PRO_5040293857" evidence="2">
    <location>
        <begin position="31"/>
        <end position="244"/>
    </location>
</feature>
<evidence type="ECO:0000256" key="1">
    <source>
        <dbReference type="SAM" id="MobiDB-lite"/>
    </source>
</evidence>
<feature type="compositionally biased region" description="Low complexity" evidence="1">
    <location>
        <begin position="203"/>
        <end position="212"/>
    </location>
</feature>
<organism evidence="3 4">
    <name type="scientific">Striga hermonthica</name>
    <name type="common">Purple witchweed</name>
    <name type="synonym">Buchnera hermonthica</name>
    <dbReference type="NCBI Taxonomy" id="68872"/>
    <lineage>
        <taxon>Eukaryota</taxon>
        <taxon>Viridiplantae</taxon>
        <taxon>Streptophyta</taxon>
        <taxon>Embryophyta</taxon>
        <taxon>Tracheophyta</taxon>
        <taxon>Spermatophyta</taxon>
        <taxon>Magnoliopsida</taxon>
        <taxon>eudicotyledons</taxon>
        <taxon>Gunneridae</taxon>
        <taxon>Pentapetalae</taxon>
        <taxon>asterids</taxon>
        <taxon>lamiids</taxon>
        <taxon>Lamiales</taxon>
        <taxon>Orobanchaceae</taxon>
        <taxon>Buchnereae</taxon>
        <taxon>Striga</taxon>
    </lineage>
</organism>
<keyword evidence="2" id="KW-0732">Signal</keyword>
<evidence type="ECO:0000313" key="4">
    <source>
        <dbReference type="Proteomes" id="UP001153555"/>
    </source>
</evidence>
<name>A0A9N7RSV5_STRHE</name>
<feature type="region of interest" description="Disordered" evidence="1">
    <location>
        <begin position="40"/>
        <end position="69"/>
    </location>
</feature>
<feature type="region of interest" description="Disordered" evidence="1">
    <location>
        <begin position="101"/>
        <end position="126"/>
    </location>
</feature>
<feature type="compositionally biased region" description="Basic and acidic residues" evidence="1">
    <location>
        <begin position="52"/>
        <end position="62"/>
    </location>
</feature>
<feature type="non-terminal residue" evidence="3">
    <location>
        <position position="1"/>
    </location>
</feature>
<comment type="caution">
    <text evidence="3">The sequence shown here is derived from an EMBL/GenBank/DDBJ whole genome shotgun (WGS) entry which is preliminary data.</text>
</comment>
<evidence type="ECO:0000313" key="3">
    <source>
        <dbReference type="EMBL" id="CAA0840160.1"/>
    </source>
</evidence>
<dbReference type="AlphaFoldDB" id="A0A9N7RSV5"/>
<sequence>REKSRRSPSSRKKNLLLSSLLIIIAHRHIAQEKSPSLISIDYHHSSPSSSFKKKEEEEEGRRSLLLRPPADKPCHCEHPVYPLPPWTCSREVPAIAPAAHVNQQDDPQAPPLATRRCPQPTGDHHPLLLDLRIPAQHLHEARGPVTHCRESSRGTSWCYQGAPNRVHCEPRSRSPSSGPRHSAQRAFPYTPRHHPRLGKTPLRPRQQPSPSRNGRTHQQTDLSEPDLGAWATLSSTEHLLLQAS</sequence>
<feature type="region of interest" description="Disordered" evidence="1">
    <location>
        <begin position="165"/>
        <end position="230"/>
    </location>
</feature>
<gene>
    <name evidence="3" type="ORF">SHERM_06584</name>
</gene>